<protein>
    <recommendedName>
        <fullName evidence="7">Phage shock protein PspC N-terminal domain-containing protein</fullName>
    </recommendedName>
</protein>
<evidence type="ECO:0000256" key="2">
    <source>
        <dbReference type="ARBA" id="ARBA00022475"/>
    </source>
</evidence>
<keyword evidence="5 6" id="KW-0472">Membrane</keyword>
<name>A0A7D9D2P0_9GAMM</name>
<evidence type="ECO:0000256" key="4">
    <source>
        <dbReference type="ARBA" id="ARBA00022989"/>
    </source>
</evidence>
<dbReference type="PANTHER" id="PTHR33885:SF3">
    <property type="entry name" value="PHAGE SHOCK PROTEIN C"/>
    <property type="match status" value="1"/>
</dbReference>
<evidence type="ECO:0000256" key="5">
    <source>
        <dbReference type="ARBA" id="ARBA00023136"/>
    </source>
</evidence>
<gene>
    <name evidence="8" type="ORF">JTBM06_V1_750004</name>
</gene>
<dbReference type="GO" id="GO:0005886">
    <property type="term" value="C:plasma membrane"/>
    <property type="evidence" value="ECO:0007669"/>
    <property type="project" value="UniProtKB-SubCell"/>
</dbReference>
<sequence>MNIYGSISRRKFYRSRNRAVLGGVCAGMADYFGFNLKMTRVLAVVSLFMAMPVTLIAYFGTVFLVPAAPENGGQPNYDPEFRKAVRSSPRQTLSEVRRRFQSLDSRMARLERYVTSSRFNLDQEFKKL</sequence>
<dbReference type="InterPro" id="IPR014320">
    <property type="entry name" value="Phageshock_PspC"/>
</dbReference>
<dbReference type="NCBIfam" id="TIGR02978">
    <property type="entry name" value="phageshock_pspC"/>
    <property type="match status" value="1"/>
</dbReference>
<dbReference type="AlphaFoldDB" id="A0A7D9D2P0"/>
<dbReference type="PANTHER" id="PTHR33885">
    <property type="entry name" value="PHAGE SHOCK PROTEIN C"/>
    <property type="match status" value="1"/>
</dbReference>
<keyword evidence="3 6" id="KW-0812">Transmembrane</keyword>
<dbReference type="InterPro" id="IPR052027">
    <property type="entry name" value="PspC"/>
</dbReference>
<feature type="domain" description="Phage shock protein PspC N-terminal" evidence="7">
    <location>
        <begin position="10"/>
        <end position="67"/>
    </location>
</feature>
<dbReference type="InterPro" id="IPR007168">
    <property type="entry name" value="Phageshock_PspC_N"/>
</dbReference>
<dbReference type="EMBL" id="LR633967">
    <property type="protein sequence ID" value="VUX56381.1"/>
    <property type="molecule type" value="Genomic_DNA"/>
</dbReference>
<accession>A0A7D9D2P0</accession>
<proteinExistence type="predicted"/>
<evidence type="ECO:0000313" key="8">
    <source>
        <dbReference type="EMBL" id="VUX56381.1"/>
    </source>
</evidence>
<dbReference type="Pfam" id="PF04024">
    <property type="entry name" value="PspC"/>
    <property type="match status" value="1"/>
</dbReference>
<keyword evidence="2" id="KW-1003">Cell membrane</keyword>
<evidence type="ECO:0000256" key="1">
    <source>
        <dbReference type="ARBA" id="ARBA00004162"/>
    </source>
</evidence>
<evidence type="ECO:0000256" key="6">
    <source>
        <dbReference type="SAM" id="Phobius"/>
    </source>
</evidence>
<evidence type="ECO:0000256" key="3">
    <source>
        <dbReference type="ARBA" id="ARBA00022692"/>
    </source>
</evidence>
<comment type="subcellular location">
    <subcellularLocation>
        <location evidence="1">Cell membrane</location>
        <topology evidence="1">Single-pass membrane protein</topology>
    </subcellularLocation>
</comment>
<keyword evidence="4 6" id="KW-1133">Transmembrane helix</keyword>
<evidence type="ECO:0000259" key="7">
    <source>
        <dbReference type="Pfam" id="PF04024"/>
    </source>
</evidence>
<reference evidence="8" key="1">
    <citation type="submission" date="2019-07" db="EMBL/GenBank/DDBJ databases">
        <authorList>
            <person name="Weber M."/>
            <person name="Kostadinov I."/>
            <person name="Kostadinov D I."/>
        </authorList>
    </citation>
    <scope>NUCLEOTIDE SEQUENCE</scope>
    <source>
        <strain evidence="8">Gfbio:sag-sample-m06:053724c1-46a9-4a36-b237-ea2bf867836b</strain>
    </source>
</reference>
<organism evidence="8">
    <name type="scientific">uncultured Woeseiaceae bacterium</name>
    <dbReference type="NCBI Taxonomy" id="1983305"/>
    <lineage>
        <taxon>Bacteria</taxon>
        <taxon>Pseudomonadati</taxon>
        <taxon>Pseudomonadota</taxon>
        <taxon>Gammaproteobacteria</taxon>
        <taxon>Woeseiales</taxon>
        <taxon>Woeseiaceae</taxon>
        <taxon>environmental samples</taxon>
    </lineage>
</organism>
<feature type="transmembrane region" description="Helical" evidence="6">
    <location>
        <begin position="42"/>
        <end position="65"/>
    </location>
</feature>